<reference evidence="1" key="1">
    <citation type="submission" date="2019-08" db="EMBL/GenBank/DDBJ databases">
        <authorList>
            <person name="Kucharzyk K."/>
            <person name="Murdoch R.W."/>
            <person name="Higgins S."/>
            <person name="Loffler F."/>
        </authorList>
    </citation>
    <scope>NUCLEOTIDE SEQUENCE</scope>
</reference>
<sequence length="161" mass="18217">MLAAAVDRGFGASAAGASGLGAQLLELGRICEEFTLQPHNRTLYYSQLFTPNWSVTKKTHAEITLDEAKNARRRLARWRRNFLNRPPRTDALVLRELDNLANFAELGIDRLIRAKGGRLDMAAWKDRMRHAIGEHNELWLARNRVGGLHESSDQLRKAMDA</sequence>
<comment type="caution">
    <text evidence="1">The sequence shown here is derived from an EMBL/GenBank/DDBJ whole genome shotgun (WGS) entry which is preliminary data.</text>
</comment>
<name>A0A645I508_9ZZZZ</name>
<organism evidence="1">
    <name type="scientific">bioreactor metagenome</name>
    <dbReference type="NCBI Taxonomy" id="1076179"/>
    <lineage>
        <taxon>unclassified sequences</taxon>
        <taxon>metagenomes</taxon>
        <taxon>ecological metagenomes</taxon>
    </lineage>
</organism>
<proteinExistence type="predicted"/>
<protein>
    <submittedName>
        <fullName evidence="1">Uncharacterized protein</fullName>
    </submittedName>
</protein>
<gene>
    <name evidence="1" type="ORF">SDC9_193924</name>
</gene>
<evidence type="ECO:0000313" key="1">
    <source>
        <dbReference type="EMBL" id="MPN46338.1"/>
    </source>
</evidence>
<dbReference type="AlphaFoldDB" id="A0A645I508"/>
<dbReference type="EMBL" id="VSSQ01106937">
    <property type="protein sequence ID" value="MPN46338.1"/>
    <property type="molecule type" value="Genomic_DNA"/>
</dbReference>
<accession>A0A645I508</accession>